<dbReference type="PROSITE" id="PS51100">
    <property type="entry name" value="PTS_EIIB_TYPE_3"/>
    <property type="match status" value="1"/>
</dbReference>
<evidence type="ECO:0000313" key="10">
    <source>
        <dbReference type="Proteomes" id="UP000016658"/>
    </source>
</evidence>
<organism evidence="9 10">
    <name type="scientific">Faecalitalea cylindroides ATCC 27803</name>
    <dbReference type="NCBI Taxonomy" id="649755"/>
    <lineage>
        <taxon>Bacteria</taxon>
        <taxon>Bacillati</taxon>
        <taxon>Bacillota</taxon>
        <taxon>Erysipelotrichia</taxon>
        <taxon>Erysipelotrichales</taxon>
        <taxon>Erysipelotrichaceae</taxon>
        <taxon>Faecalitalea</taxon>
    </lineage>
</organism>
<keyword evidence="6" id="KW-0418">Kinase</keyword>
<dbReference type="GO" id="GO:0009401">
    <property type="term" value="P:phosphoenolpyruvate-dependent sugar phosphotransferase system"/>
    <property type="evidence" value="ECO:0007669"/>
    <property type="project" value="UniProtKB-KW"/>
</dbReference>
<keyword evidence="4 9" id="KW-0808">Transferase</keyword>
<keyword evidence="2" id="KW-0597">Phosphoprotein</keyword>
<dbReference type="Gene3D" id="3.40.50.2300">
    <property type="match status" value="1"/>
</dbReference>
<evidence type="ECO:0000256" key="2">
    <source>
        <dbReference type="ARBA" id="ARBA00022553"/>
    </source>
</evidence>
<dbReference type="PATRIC" id="fig|649755.3.peg.918"/>
<evidence type="ECO:0000259" key="8">
    <source>
        <dbReference type="PROSITE" id="PS51100"/>
    </source>
</evidence>
<dbReference type="AlphaFoldDB" id="U2QW40"/>
<keyword evidence="1" id="KW-0813">Transport</keyword>
<evidence type="ECO:0000313" key="9">
    <source>
        <dbReference type="EMBL" id="ERK45493.1"/>
    </source>
</evidence>
<name>U2QW40_9FIRM</name>
<evidence type="ECO:0000256" key="4">
    <source>
        <dbReference type="ARBA" id="ARBA00022679"/>
    </source>
</evidence>
<dbReference type="EMBL" id="AWVI01000041">
    <property type="protein sequence ID" value="ERK45493.1"/>
    <property type="molecule type" value="Genomic_DNA"/>
</dbReference>
<dbReference type="SUPFAM" id="SSF52794">
    <property type="entry name" value="PTS system IIB component-like"/>
    <property type="match status" value="1"/>
</dbReference>
<comment type="caution">
    <text evidence="9">The sequence shown here is derived from an EMBL/GenBank/DDBJ whole genome shotgun (WGS) entry which is preliminary data.</text>
</comment>
<dbReference type="InterPro" id="IPR051819">
    <property type="entry name" value="PTS_sugar-specific_EIIB"/>
</dbReference>
<evidence type="ECO:0000256" key="1">
    <source>
        <dbReference type="ARBA" id="ARBA00022448"/>
    </source>
</evidence>
<accession>U2QW40</accession>
<proteinExistence type="predicted"/>
<dbReference type="HOGENOM" id="CLU_147323_2_1_9"/>
<dbReference type="GO" id="GO:0016301">
    <property type="term" value="F:kinase activity"/>
    <property type="evidence" value="ECO:0007669"/>
    <property type="project" value="UniProtKB-KW"/>
</dbReference>
<feature type="modified residue" description="Phosphocysteine; by EIIA" evidence="7">
    <location>
        <position position="7"/>
    </location>
</feature>
<dbReference type="InterPro" id="IPR036095">
    <property type="entry name" value="PTS_EIIB-like_sf"/>
</dbReference>
<dbReference type="Pfam" id="PF02302">
    <property type="entry name" value="PTS_IIB"/>
    <property type="match status" value="1"/>
</dbReference>
<reference evidence="9 10" key="1">
    <citation type="submission" date="2013-06" db="EMBL/GenBank/DDBJ databases">
        <authorList>
            <person name="Weinstock G."/>
            <person name="Sodergren E."/>
            <person name="Lobos E.A."/>
            <person name="Fulton L."/>
            <person name="Fulton R."/>
            <person name="Courtney L."/>
            <person name="Fronick C."/>
            <person name="O'Laughlin M."/>
            <person name="Godfrey J."/>
            <person name="Wilson R.M."/>
            <person name="Miner T."/>
            <person name="Farmer C."/>
            <person name="Delehaunty K."/>
            <person name="Cordes M."/>
            <person name="Minx P."/>
            <person name="Tomlinson C."/>
            <person name="Chen J."/>
            <person name="Wollam A."/>
            <person name="Pepin K.H."/>
            <person name="Bhonagiri V."/>
            <person name="Zhang X."/>
            <person name="Warren W."/>
            <person name="Mitreva M."/>
            <person name="Mardis E.R."/>
            <person name="Wilson R.K."/>
        </authorList>
    </citation>
    <scope>NUCLEOTIDE SEQUENCE [LARGE SCALE GENOMIC DNA]</scope>
    <source>
        <strain evidence="9 10">ATCC 27803</strain>
    </source>
</reference>
<dbReference type="CDD" id="cd05564">
    <property type="entry name" value="PTS_IIB_chitobiose_lichenan"/>
    <property type="match status" value="1"/>
</dbReference>
<dbReference type="OrthoDB" id="2186177at2"/>
<dbReference type="GO" id="GO:0008982">
    <property type="term" value="F:protein-N(PI)-phosphohistidine-sugar phosphotransferase activity"/>
    <property type="evidence" value="ECO:0007669"/>
    <property type="project" value="InterPro"/>
</dbReference>
<dbReference type="PANTHER" id="PTHR34581">
    <property type="entry name" value="PTS SYSTEM N,N'-DIACETYLCHITOBIOSE-SPECIFIC EIIB COMPONENT"/>
    <property type="match status" value="1"/>
</dbReference>
<dbReference type="PANTHER" id="PTHR34581:SF2">
    <property type="entry name" value="PTS SYSTEM N,N'-DIACETYLCHITOBIOSE-SPECIFIC EIIB COMPONENT"/>
    <property type="match status" value="1"/>
</dbReference>
<evidence type="ECO:0000256" key="6">
    <source>
        <dbReference type="ARBA" id="ARBA00022777"/>
    </source>
</evidence>
<dbReference type="Proteomes" id="UP000016658">
    <property type="component" value="Unassembled WGS sequence"/>
</dbReference>
<evidence type="ECO:0000256" key="3">
    <source>
        <dbReference type="ARBA" id="ARBA00022597"/>
    </source>
</evidence>
<sequence length="99" mass="10677">MNIMLSCCAGMSTSMLVEKMKQAAKDQGKDHKIWACSIEAIADNLDKCDVILLGPQVRLEKDNVEKIANGKPVAVINAMDYGRLNGAGVVATAEKLLEK</sequence>
<keyword evidence="5" id="KW-0598">Phosphotransferase system</keyword>
<dbReference type="InterPro" id="IPR013012">
    <property type="entry name" value="PTS_EIIB_3"/>
</dbReference>
<dbReference type="InterPro" id="IPR003501">
    <property type="entry name" value="PTS_EIIB_2/3"/>
</dbReference>
<gene>
    <name evidence="9" type="ORF">HMPREF0367_00988</name>
</gene>
<evidence type="ECO:0000256" key="5">
    <source>
        <dbReference type="ARBA" id="ARBA00022683"/>
    </source>
</evidence>
<protein>
    <submittedName>
        <fullName evidence="9">Lichenan-specific phosphotransferase enzyme IIB component</fullName>
    </submittedName>
</protein>
<evidence type="ECO:0000256" key="7">
    <source>
        <dbReference type="PROSITE-ProRule" id="PRU00423"/>
    </source>
</evidence>
<keyword evidence="3" id="KW-0762">Sugar transport</keyword>
<dbReference type="RefSeq" id="WP_035402664.1">
    <property type="nucleotide sequence ID" value="NZ_KI271019.1"/>
</dbReference>
<feature type="domain" description="PTS EIIB type-3" evidence="8">
    <location>
        <begin position="1"/>
        <end position="99"/>
    </location>
</feature>